<keyword evidence="5 10" id="KW-0276">Fatty acid metabolism</keyword>
<keyword evidence="3 10" id="KW-0444">Lipid biosynthesis</keyword>
<organism evidence="13 14">
    <name type="scientific">Streptomyces canus</name>
    <dbReference type="NCBI Taxonomy" id="58343"/>
    <lineage>
        <taxon>Bacteria</taxon>
        <taxon>Bacillati</taxon>
        <taxon>Actinomycetota</taxon>
        <taxon>Actinomycetes</taxon>
        <taxon>Kitasatosporales</taxon>
        <taxon>Streptomycetaceae</taxon>
        <taxon>Streptomyces</taxon>
        <taxon>Streptomyces aurantiacus group</taxon>
    </lineage>
</organism>
<evidence type="ECO:0000256" key="6">
    <source>
        <dbReference type="ARBA" id="ARBA00023098"/>
    </source>
</evidence>
<keyword evidence="6 10" id="KW-0443">Lipid metabolism</keyword>
<evidence type="ECO:0000313" key="14">
    <source>
        <dbReference type="Proteomes" id="UP001234216"/>
    </source>
</evidence>
<keyword evidence="9 10" id="KW-0012">Acyltransferase</keyword>
<feature type="domain" description="Beta-ketoacyl-[acyl-carrier-protein] synthase III N-terminal" evidence="12">
    <location>
        <begin position="107"/>
        <end position="177"/>
    </location>
</feature>
<keyword evidence="8 10" id="KW-0511">Multifunctional enzyme</keyword>
<accession>A0AAW8FAU0</accession>
<dbReference type="InterPro" id="IPR016039">
    <property type="entry name" value="Thiolase-like"/>
</dbReference>
<dbReference type="HAMAP" id="MF_01815">
    <property type="entry name" value="FabH"/>
    <property type="match status" value="1"/>
</dbReference>
<dbReference type="InterPro" id="IPR013751">
    <property type="entry name" value="ACP_syn_III_N"/>
</dbReference>
<evidence type="ECO:0000256" key="4">
    <source>
        <dbReference type="ARBA" id="ARBA00022679"/>
    </source>
</evidence>
<dbReference type="SUPFAM" id="SSF53901">
    <property type="entry name" value="Thiolase-like"/>
    <property type="match status" value="1"/>
</dbReference>
<feature type="domain" description="Beta-ketoacyl-[acyl-carrier-protein] synthase III C-terminal" evidence="11">
    <location>
        <begin position="222"/>
        <end position="310"/>
    </location>
</feature>
<evidence type="ECO:0000259" key="11">
    <source>
        <dbReference type="Pfam" id="PF08541"/>
    </source>
</evidence>
<evidence type="ECO:0000259" key="12">
    <source>
        <dbReference type="Pfam" id="PF08545"/>
    </source>
</evidence>
<comment type="similarity">
    <text evidence="1 10">Belongs to the thiolase-like superfamily. FabH family.</text>
</comment>
<feature type="active site" evidence="10">
    <location>
        <position position="113"/>
    </location>
</feature>
<evidence type="ECO:0000256" key="9">
    <source>
        <dbReference type="ARBA" id="ARBA00023315"/>
    </source>
</evidence>
<comment type="domain">
    <text evidence="10">The last Arg residue of the ACP-binding site is essential for the weak association between ACP/AcpP and FabH.</text>
</comment>
<comment type="caution">
    <text evidence="13">The sequence shown here is derived from an EMBL/GenBank/DDBJ whole genome shotgun (WGS) entry which is preliminary data.</text>
</comment>
<evidence type="ECO:0000256" key="1">
    <source>
        <dbReference type="ARBA" id="ARBA00008642"/>
    </source>
</evidence>
<dbReference type="Proteomes" id="UP001234216">
    <property type="component" value="Unassembled WGS sequence"/>
</dbReference>
<evidence type="ECO:0000256" key="10">
    <source>
        <dbReference type="HAMAP-Rule" id="MF_01815"/>
    </source>
</evidence>
<protein>
    <recommendedName>
        <fullName evidence="10">Beta-ketoacyl-[acyl-carrier-protein] synthase III</fullName>
        <shortName evidence="10">Beta-ketoacyl-ACP synthase III</shortName>
        <shortName evidence="10">KAS III</shortName>
        <ecNumber evidence="10">2.3.1.180</ecNumber>
    </recommendedName>
    <alternativeName>
        <fullName evidence="10">3-oxoacyl-[acyl-carrier-protein] synthase 3</fullName>
    </alternativeName>
    <alternativeName>
        <fullName evidence="10">3-oxoacyl-[acyl-carrier-protein] synthase III</fullName>
    </alternativeName>
</protein>
<proteinExistence type="inferred from homology"/>
<comment type="subunit">
    <text evidence="10">Homodimer.</text>
</comment>
<dbReference type="GO" id="GO:0006633">
    <property type="term" value="P:fatty acid biosynthetic process"/>
    <property type="evidence" value="ECO:0007669"/>
    <property type="project" value="UniProtKB-UniRule"/>
</dbReference>
<evidence type="ECO:0000256" key="7">
    <source>
        <dbReference type="ARBA" id="ARBA00023160"/>
    </source>
</evidence>
<dbReference type="Pfam" id="PF08541">
    <property type="entry name" value="ACP_syn_III_C"/>
    <property type="match status" value="1"/>
</dbReference>
<dbReference type="Pfam" id="PF08545">
    <property type="entry name" value="ACP_syn_III"/>
    <property type="match status" value="1"/>
</dbReference>
<comment type="pathway">
    <text evidence="10">Lipid metabolism; fatty acid biosynthesis.</text>
</comment>
<dbReference type="GO" id="GO:0033818">
    <property type="term" value="F:beta-ketoacyl-acyl-carrier-protein synthase III activity"/>
    <property type="evidence" value="ECO:0007669"/>
    <property type="project" value="UniProtKB-UniRule"/>
</dbReference>
<keyword evidence="2 10" id="KW-0963">Cytoplasm</keyword>
<dbReference type="RefSeq" id="WP_306974149.1">
    <property type="nucleotide sequence ID" value="NZ_JAUSYQ010000002.1"/>
</dbReference>
<reference evidence="13" key="1">
    <citation type="submission" date="2023-07" db="EMBL/GenBank/DDBJ databases">
        <title>Comparative genomics of wheat-associated soil bacteria to identify genetic determinants of phenazine resistance.</title>
        <authorList>
            <person name="Mouncey N."/>
        </authorList>
    </citation>
    <scope>NUCLEOTIDE SEQUENCE</scope>
    <source>
        <strain evidence="13">V4I22</strain>
    </source>
</reference>
<dbReference type="EC" id="2.3.1.180" evidence="10"/>
<dbReference type="NCBIfam" id="TIGR00747">
    <property type="entry name" value="fabH"/>
    <property type="match status" value="1"/>
</dbReference>
<comment type="subcellular location">
    <subcellularLocation>
        <location evidence="10">Cytoplasm</location>
    </subcellularLocation>
</comment>
<dbReference type="AlphaFoldDB" id="A0AAW8FAU0"/>
<dbReference type="Gene3D" id="3.40.47.10">
    <property type="match status" value="1"/>
</dbReference>
<evidence type="ECO:0000256" key="2">
    <source>
        <dbReference type="ARBA" id="ARBA00022490"/>
    </source>
</evidence>
<dbReference type="CDD" id="cd00830">
    <property type="entry name" value="KAS_III"/>
    <property type="match status" value="1"/>
</dbReference>
<comment type="function">
    <text evidence="10">Catalyzes the condensation reaction of fatty acid synthesis by the addition to an acyl acceptor of two carbons from malonyl-ACP. Catalyzes the first condensation reaction which initiates fatty acid synthesis and may therefore play a role in governing the total rate of fatty acid production. Possesses both acetoacetyl-ACP synthase and acetyl transacylase activities. Its substrate specificity determines the biosynthesis of branched-chain and/or straight-chain of fatty acids.</text>
</comment>
<feature type="region of interest" description="ACP-binding" evidence="10">
    <location>
        <begin position="239"/>
        <end position="243"/>
    </location>
</feature>
<keyword evidence="4 10" id="KW-0808">Transferase</keyword>
<feature type="active site" evidence="10">
    <location>
        <position position="238"/>
    </location>
</feature>
<dbReference type="InterPro" id="IPR013747">
    <property type="entry name" value="ACP_syn_III_C"/>
</dbReference>
<name>A0AAW8FAU0_9ACTN</name>
<dbReference type="EMBL" id="JAUSZV010000005">
    <property type="protein sequence ID" value="MDQ0906401.1"/>
    <property type="molecule type" value="Genomic_DNA"/>
</dbReference>
<evidence type="ECO:0000313" key="13">
    <source>
        <dbReference type="EMBL" id="MDQ0906401.1"/>
    </source>
</evidence>
<gene>
    <name evidence="10" type="primary">fabH</name>
    <name evidence="13" type="ORF">QFZ22_002386</name>
</gene>
<feature type="active site" evidence="10">
    <location>
        <position position="268"/>
    </location>
</feature>
<dbReference type="GO" id="GO:0004315">
    <property type="term" value="F:3-oxoacyl-[acyl-carrier-protein] synthase activity"/>
    <property type="evidence" value="ECO:0007669"/>
    <property type="project" value="InterPro"/>
</dbReference>
<dbReference type="GO" id="GO:0005737">
    <property type="term" value="C:cytoplasm"/>
    <property type="evidence" value="ECO:0007669"/>
    <property type="project" value="UniProtKB-SubCell"/>
</dbReference>
<evidence type="ECO:0000256" key="5">
    <source>
        <dbReference type="ARBA" id="ARBA00022832"/>
    </source>
</evidence>
<sequence>MNGSRIAAVGHYQPAKVLTNEDLAGLVDTSDEWIRSRVGIRTRHIAGPDEPVDELASHAAAKALASAGLAPADIDLVLVATSTAVDRSPNMAARVAARLGIPSPAAMDVNVVCAGFTHALATADHTVRAGAATRALVIGADKMSAVTDWSDRTTCVLVGDGAGAAVVEGADVPGISPVLWGSVPEMGHAVRIEGEPARFAQEGQSVYRWATTKLPALARQACERAGLTPEDLAAVVLHQANLRIIEPLAAKIGAVNAVVARDVTESGNTSAASIPLAFSKLVEQGEISTGDPVLLFGFGGNLSYAGQVVRCP</sequence>
<dbReference type="PANTHER" id="PTHR43091:SF1">
    <property type="entry name" value="BETA-KETOACYL-[ACYL-CARRIER-PROTEIN] SYNTHASE III, CHLOROPLASTIC"/>
    <property type="match status" value="1"/>
</dbReference>
<evidence type="ECO:0000256" key="3">
    <source>
        <dbReference type="ARBA" id="ARBA00022516"/>
    </source>
</evidence>
<comment type="catalytic activity">
    <reaction evidence="10">
        <text>malonyl-[ACP] + acetyl-CoA + H(+) = 3-oxobutanoyl-[ACP] + CO2 + CoA</text>
        <dbReference type="Rhea" id="RHEA:12080"/>
        <dbReference type="Rhea" id="RHEA-COMP:9623"/>
        <dbReference type="Rhea" id="RHEA-COMP:9625"/>
        <dbReference type="ChEBI" id="CHEBI:15378"/>
        <dbReference type="ChEBI" id="CHEBI:16526"/>
        <dbReference type="ChEBI" id="CHEBI:57287"/>
        <dbReference type="ChEBI" id="CHEBI:57288"/>
        <dbReference type="ChEBI" id="CHEBI:78449"/>
        <dbReference type="ChEBI" id="CHEBI:78450"/>
        <dbReference type="EC" id="2.3.1.180"/>
    </reaction>
</comment>
<dbReference type="NCBIfam" id="NF006829">
    <property type="entry name" value="PRK09352.1"/>
    <property type="match status" value="1"/>
</dbReference>
<keyword evidence="7 10" id="KW-0275">Fatty acid biosynthesis</keyword>
<dbReference type="PANTHER" id="PTHR43091">
    <property type="entry name" value="3-OXOACYL-[ACYL-CARRIER-PROTEIN] SYNTHASE"/>
    <property type="match status" value="1"/>
</dbReference>
<dbReference type="InterPro" id="IPR004655">
    <property type="entry name" value="FabH"/>
</dbReference>
<evidence type="ECO:0000256" key="8">
    <source>
        <dbReference type="ARBA" id="ARBA00023268"/>
    </source>
</evidence>